<dbReference type="KEGG" id="smon:AWR27_09715"/>
<name>A0A1P9WW17_9BACT</name>
<dbReference type="OrthoDB" id="9826834at2"/>
<sequence length="518" mass="58506">MKEKILIITSPCSSFVNHVDRAVVRLTQLLKQCQIEYTVTLGGLAFKQALGEYAHTDMVAFNTCEAEHLTLLDSLMTKSENNSAIWFVQDETELDLSFSEQYITHLSAAFPSIELVVFTNGLSSKMYRAWSLINVVRVIPKAILHALLTIDIQRITANATSSFTTALYDCLNTYSSGELPADNTTDCFDLDATVDYSLLLKQHRDQTSFSQIVRLPVSLNELVSEQLTNHILGYSQQYKILDFDLGFVDLDNPETRVKLNEIATVFTSLSYSFRLHCTLPADSPAEYFAYLQRAKVDSVHLLPVVGAPDRPANDEETILLNLRQISLVKRLHGLGIEVQWRLLLSRINLGSDLWVKFINELPVFFGFPAPIGVYWMQPKPPVSNAASDTADDAAILIADVLNGLRTCLGDWRTHPKDRYLSKGTGPAFARLFDRRGAIENWRFLNLNSAQTEFYQQLDDVTQAAQIKERMAHIPADKIDNFLSFLEHHRLIVSINNGQYFLNASQRRDFTQAWATAEL</sequence>
<proteinExistence type="predicted"/>
<dbReference type="EMBL" id="CP014263">
    <property type="protein sequence ID" value="AQG79577.1"/>
    <property type="molecule type" value="Genomic_DNA"/>
</dbReference>
<gene>
    <name evidence="1" type="ORF">AWR27_09715</name>
</gene>
<dbReference type="STRING" id="1178516.AWR27_09715"/>
<dbReference type="AlphaFoldDB" id="A0A1P9WW17"/>
<protein>
    <submittedName>
        <fullName evidence="1">Uncharacterized protein</fullName>
    </submittedName>
</protein>
<evidence type="ECO:0000313" key="2">
    <source>
        <dbReference type="Proteomes" id="UP000187941"/>
    </source>
</evidence>
<dbReference type="Proteomes" id="UP000187941">
    <property type="component" value="Chromosome"/>
</dbReference>
<evidence type="ECO:0000313" key="1">
    <source>
        <dbReference type="EMBL" id="AQG79577.1"/>
    </source>
</evidence>
<dbReference type="RefSeq" id="WP_077131011.1">
    <property type="nucleotide sequence ID" value="NZ_CP014263.1"/>
</dbReference>
<reference evidence="1 2" key="1">
    <citation type="submission" date="2016-01" db="EMBL/GenBank/DDBJ databases">
        <authorList>
            <person name="Oliw E.H."/>
        </authorList>
    </citation>
    <scope>NUCLEOTIDE SEQUENCE [LARGE SCALE GENOMIC DNA]</scope>
    <source>
        <strain evidence="1 2">DY10</strain>
    </source>
</reference>
<accession>A0A1P9WW17</accession>
<organism evidence="1 2">
    <name type="scientific">Spirosoma montaniterrae</name>
    <dbReference type="NCBI Taxonomy" id="1178516"/>
    <lineage>
        <taxon>Bacteria</taxon>
        <taxon>Pseudomonadati</taxon>
        <taxon>Bacteroidota</taxon>
        <taxon>Cytophagia</taxon>
        <taxon>Cytophagales</taxon>
        <taxon>Cytophagaceae</taxon>
        <taxon>Spirosoma</taxon>
    </lineage>
</organism>
<keyword evidence="2" id="KW-1185">Reference proteome</keyword>